<comment type="catalytic activity">
    <reaction evidence="5 6">
        <text>cytidine(34) in tRNA(Ile2) + L-lysine + ATP = lysidine(34) in tRNA(Ile2) + AMP + diphosphate + H(+)</text>
        <dbReference type="Rhea" id="RHEA:43744"/>
        <dbReference type="Rhea" id="RHEA-COMP:10625"/>
        <dbReference type="Rhea" id="RHEA-COMP:10670"/>
        <dbReference type="ChEBI" id="CHEBI:15378"/>
        <dbReference type="ChEBI" id="CHEBI:30616"/>
        <dbReference type="ChEBI" id="CHEBI:32551"/>
        <dbReference type="ChEBI" id="CHEBI:33019"/>
        <dbReference type="ChEBI" id="CHEBI:82748"/>
        <dbReference type="ChEBI" id="CHEBI:83665"/>
        <dbReference type="ChEBI" id="CHEBI:456215"/>
        <dbReference type="EC" id="6.3.4.19"/>
    </reaction>
</comment>
<proteinExistence type="inferred from homology"/>
<keyword evidence="6" id="KW-0963">Cytoplasm</keyword>
<name>A0A2V3V4M9_9SPHN</name>
<comment type="function">
    <text evidence="6">Ligates lysine onto the cytidine present at position 34 of the AUA codon-specific tRNA(Ile) that contains the anticodon CAU, in an ATP-dependent manner. Cytidine is converted to lysidine, thus changing the amino acid specificity of the tRNA from methionine to isoleucine.</text>
</comment>
<dbReference type="GO" id="GO:0006400">
    <property type="term" value="P:tRNA modification"/>
    <property type="evidence" value="ECO:0007669"/>
    <property type="project" value="UniProtKB-UniRule"/>
</dbReference>
<dbReference type="GO" id="GO:0005737">
    <property type="term" value="C:cytoplasm"/>
    <property type="evidence" value="ECO:0007669"/>
    <property type="project" value="UniProtKB-SubCell"/>
</dbReference>
<evidence type="ECO:0000256" key="3">
    <source>
        <dbReference type="ARBA" id="ARBA00022741"/>
    </source>
</evidence>
<dbReference type="AlphaFoldDB" id="A0A2V3V4M9"/>
<keyword evidence="1 6" id="KW-0436">Ligase</keyword>
<dbReference type="Gene3D" id="3.40.50.620">
    <property type="entry name" value="HUPs"/>
    <property type="match status" value="1"/>
</dbReference>
<dbReference type="SUPFAM" id="SSF52402">
    <property type="entry name" value="Adenine nucleotide alpha hydrolases-like"/>
    <property type="match status" value="1"/>
</dbReference>
<dbReference type="RefSeq" id="WP_167398498.1">
    <property type="nucleotide sequence ID" value="NZ_QJJM01000006.1"/>
</dbReference>
<dbReference type="InterPro" id="IPR011063">
    <property type="entry name" value="TilS/TtcA_N"/>
</dbReference>
<comment type="similarity">
    <text evidence="6">Belongs to the tRNA(Ile)-lysidine synthase family.</text>
</comment>
<keyword evidence="4 6" id="KW-0067">ATP-binding</keyword>
<organism evidence="8 9">
    <name type="scientific">Blastomonas natatoria</name>
    <dbReference type="NCBI Taxonomy" id="34015"/>
    <lineage>
        <taxon>Bacteria</taxon>
        <taxon>Pseudomonadati</taxon>
        <taxon>Pseudomonadota</taxon>
        <taxon>Alphaproteobacteria</taxon>
        <taxon>Sphingomonadales</taxon>
        <taxon>Sphingomonadaceae</taxon>
        <taxon>Blastomonas</taxon>
    </lineage>
</organism>
<protein>
    <recommendedName>
        <fullName evidence="6">tRNA(Ile)-lysidine synthase</fullName>
        <ecNumber evidence="6">6.3.4.19</ecNumber>
    </recommendedName>
    <alternativeName>
        <fullName evidence="6">tRNA(Ile)-2-lysyl-cytidine synthase</fullName>
    </alternativeName>
    <alternativeName>
        <fullName evidence="6">tRNA(Ile)-lysidine synthetase</fullName>
    </alternativeName>
</protein>
<evidence type="ECO:0000256" key="1">
    <source>
        <dbReference type="ARBA" id="ARBA00022598"/>
    </source>
</evidence>
<keyword evidence="3 6" id="KW-0547">Nucleotide-binding</keyword>
<comment type="domain">
    <text evidence="6">The N-terminal region contains the highly conserved SGGXDS motif, predicted to be a P-loop motif involved in ATP binding.</text>
</comment>
<evidence type="ECO:0000256" key="6">
    <source>
        <dbReference type="HAMAP-Rule" id="MF_01161"/>
    </source>
</evidence>
<dbReference type="HAMAP" id="MF_01161">
    <property type="entry name" value="tRNA_Ile_lys_synt"/>
    <property type="match status" value="1"/>
</dbReference>
<dbReference type="PANTHER" id="PTHR43033:SF1">
    <property type="entry name" value="TRNA(ILE)-LYSIDINE SYNTHASE-RELATED"/>
    <property type="match status" value="1"/>
</dbReference>
<dbReference type="InterPro" id="IPR012094">
    <property type="entry name" value="tRNA_Ile_lys_synt"/>
</dbReference>
<dbReference type="Pfam" id="PF01171">
    <property type="entry name" value="ATP_bind_3"/>
    <property type="match status" value="1"/>
</dbReference>
<gene>
    <name evidence="6" type="primary">tilS</name>
    <name evidence="8" type="ORF">C7451_106220</name>
</gene>
<keyword evidence="9" id="KW-1185">Reference proteome</keyword>
<accession>A0A2V3V4M9</accession>
<dbReference type="CDD" id="cd01992">
    <property type="entry name" value="TilS_N"/>
    <property type="match status" value="1"/>
</dbReference>
<dbReference type="InterPro" id="IPR012795">
    <property type="entry name" value="tRNA_Ile_lys_synt_N"/>
</dbReference>
<reference evidence="8 9" key="1">
    <citation type="submission" date="2018-05" db="EMBL/GenBank/DDBJ databases">
        <title>Genomic Encyclopedia of Type Strains, Phase IV (KMG-IV): sequencing the most valuable type-strain genomes for metagenomic binning, comparative biology and taxonomic classification.</title>
        <authorList>
            <person name="Goeker M."/>
        </authorList>
    </citation>
    <scope>NUCLEOTIDE SEQUENCE [LARGE SCALE GENOMIC DNA]</scope>
    <source>
        <strain evidence="8 9">DSM 3183</strain>
    </source>
</reference>
<evidence type="ECO:0000259" key="7">
    <source>
        <dbReference type="Pfam" id="PF01171"/>
    </source>
</evidence>
<comment type="caution">
    <text evidence="8">The sequence shown here is derived from an EMBL/GenBank/DDBJ whole genome shotgun (WGS) entry which is preliminary data.</text>
</comment>
<dbReference type="EC" id="6.3.4.19" evidence="6"/>
<dbReference type="PANTHER" id="PTHR43033">
    <property type="entry name" value="TRNA(ILE)-LYSIDINE SYNTHASE-RELATED"/>
    <property type="match status" value="1"/>
</dbReference>
<dbReference type="Proteomes" id="UP000248014">
    <property type="component" value="Unassembled WGS sequence"/>
</dbReference>
<evidence type="ECO:0000313" key="9">
    <source>
        <dbReference type="Proteomes" id="UP000248014"/>
    </source>
</evidence>
<dbReference type="NCBIfam" id="TIGR02432">
    <property type="entry name" value="lysidine_TilS_N"/>
    <property type="match status" value="1"/>
</dbReference>
<keyword evidence="2 6" id="KW-0819">tRNA processing</keyword>
<sequence length="324" mass="34056">MPDANDAKLKRIGQALARLTVGPQASLLLAVSGGPDSMAMLDLVVHGWQGPVLAATVDHGLRTGSADEAHMVADFCAARGIAHAILQPHEPISGSLQAAARSVRYALLHAHADCLGADHVVTAHHADDQLETIMMRLARGAGVDGLSAVRARNGRVIRPMLGFRKAELVQYCAAQAIPFATDPSNTSNDFDRVRMRQALASFDAVDPLMAARSASALAEAAEALDWAAAREAALALVPEPDGVRLTVMDYPPGLLRRLVVAALQQVEPEIAVRGPALDRLLAQLLAGEQAMIGNVLCRPDGAGQGWVFRPAPPRGGSFSAIAPE</sequence>
<dbReference type="GO" id="GO:0032267">
    <property type="term" value="F:tRNA(Ile)-lysidine synthase activity"/>
    <property type="evidence" value="ECO:0007669"/>
    <property type="project" value="UniProtKB-EC"/>
</dbReference>
<dbReference type="EMBL" id="QJJM01000006">
    <property type="protein sequence ID" value="PXW76054.1"/>
    <property type="molecule type" value="Genomic_DNA"/>
</dbReference>
<comment type="subcellular location">
    <subcellularLocation>
        <location evidence="6">Cytoplasm</location>
    </subcellularLocation>
</comment>
<evidence type="ECO:0000313" key="8">
    <source>
        <dbReference type="EMBL" id="PXW76054.1"/>
    </source>
</evidence>
<feature type="domain" description="tRNA(Ile)-lysidine/2-thiocytidine synthase N-terminal" evidence="7">
    <location>
        <begin position="27"/>
        <end position="197"/>
    </location>
</feature>
<evidence type="ECO:0000256" key="5">
    <source>
        <dbReference type="ARBA" id="ARBA00048539"/>
    </source>
</evidence>
<feature type="binding site" evidence="6">
    <location>
        <begin position="32"/>
        <end position="37"/>
    </location>
    <ligand>
        <name>ATP</name>
        <dbReference type="ChEBI" id="CHEBI:30616"/>
    </ligand>
</feature>
<dbReference type="GO" id="GO:0005524">
    <property type="term" value="F:ATP binding"/>
    <property type="evidence" value="ECO:0007669"/>
    <property type="project" value="UniProtKB-UniRule"/>
</dbReference>
<evidence type="ECO:0000256" key="2">
    <source>
        <dbReference type="ARBA" id="ARBA00022694"/>
    </source>
</evidence>
<dbReference type="InterPro" id="IPR014729">
    <property type="entry name" value="Rossmann-like_a/b/a_fold"/>
</dbReference>
<evidence type="ECO:0000256" key="4">
    <source>
        <dbReference type="ARBA" id="ARBA00022840"/>
    </source>
</evidence>